<evidence type="ECO:0000256" key="1">
    <source>
        <dbReference type="ARBA" id="ARBA00022517"/>
    </source>
</evidence>
<dbReference type="Proteomes" id="UP000199158">
    <property type="component" value="Unassembled WGS sequence"/>
</dbReference>
<evidence type="ECO:0000259" key="7">
    <source>
        <dbReference type="SMART" id="SM00535"/>
    </source>
</evidence>
<feature type="active site" evidence="6">
    <location>
        <position position="24"/>
    </location>
</feature>
<dbReference type="STRING" id="474960.SAMN05216180_0955"/>
<dbReference type="EC" id="3.1.26.-" evidence="6"/>
<dbReference type="Gene3D" id="1.10.1520.10">
    <property type="entry name" value="Ribonuclease III domain"/>
    <property type="match status" value="1"/>
</dbReference>
<dbReference type="SUPFAM" id="SSF69065">
    <property type="entry name" value="RNase III domain-like"/>
    <property type="match status" value="1"/>
</dbReference>
<dbReference type="GO" id="GO:0005737">
    <property type="term" value="C:cytoplasm"/>
    <property type="evidence" value="ECO:0007669"/>
    <property type="project" value="UniProtKB-SubCell"/>
</dbReference>
<sequence length="137" mass="15240">MLDLARQGSNPKLLSPLTLAFMGDVVYELLVREHVTKAGSMPPNKLHKKTVQMVKASFQARVYDLISDTLPEDEADILRRGRNSSGVHAPKNADVLEYRKATGVEALFGYLYLGGKLNRINDLFDCIILNLPAENQV</sequence>
<comment type="subcellular location">
    <subcellularLocation>
        <location evidence="6">Cytoplasm</location>
    </subcellularLocation>
</comment>
<dbReference type="HAMAP" id="MF_01468">
    <property type="entry name" value="RNase_Mini_III"/>
    <property type="match status" value="1"/>
</dbReference>
<keyword evidence="6" id="KW-0699">rRNA-binding</keyword>
<keyword evidence="1 6" id="KW-0690">Ribosome biogenesis</keyword>
<dbReference type="PIRSF" id="PIRSF005520">
    <property type="entry name" value="UCP005520"/>
    <property type="match status" value="1"/>
</dbReference>
<evidence type="ECO:0000256" key="2">
    <source>
        <dbReference type="ARBA" id="ARBA00022552"/>
    </source>
</evidence>
<dbReference type="EMBL" id="FOCG01000001">
    <property type="protein sequence ID" value="SEM62927.1"/>
    <property type="molecule type" value="Genomic_DNA"/>
</dbReference>
<keyword evidence="3 6" id="KW-0540">Nuclease</keyword>
<comment type="function">
    <text evidence="6">Involved in correct processing of both the 5' and 3' ends of 23S rRNA precursor. Processes 30S rRNA precursor transcript even in absence of ribonuclease 3 (Rnc); Rnc processes 30S rRNA into smaller rRNA precursors.</text>
</comment>
<dbReference type="PANTHER" id="PTHR34276:SF1">
    <property type="entry name" value="MINI-RIBONUCLEASE 3"/>
    <property type="match status" value="1"/>
</dbReference>
<evidence type="ECO:0000256" key="4">
    <source>
        <dbReference type="ARBA" id="ARBA00022759"/>
    </source>
</evidence>
<comment type="cofactor">
    <cofactor evidence="6">
        <name>Mg(2+)</name>
        <dbReference type="ChEBI" id="CHEBI:18420"/>
    </cofactor>
</comment>
<reference evidence="8 9" key="1">
    <citation type="submission" date="2016-10" db="EMBL/GenBank/DDBJ databases">
        <authorList>
            <person name="de Groot N.N."/>
        </authorList>
    </citation>
    <scope>NUCLEOTIDE SEQUENCE [LARGE SCALE GENOMIC DNA]</scope>
    <source>
        <strain evidence="8 9">CGMCC 1.5070</strain>
    </source>
</reference>
<keyword evidence="9" id="KW-1185">Reference proteome</keyword>
<name>A0A1H8A039_9FIRM</name>
<dbReference type="Pfam" id="PF00636">
    <property type="entry name" value="Ribonuclease_3"/>
    <property type="match status" value="1"/>
</dbReference>
<keyword evidence="5 6" id="KW-0378">Hydrolase</keyword>
<organism evidence="8 9">
    <name type="scientific">Hydrogenoanaerobacterium saccharovorans</name>
    <dbReference type="NCBI Taxonomy" id="474960"/>
    <lineage>
        <taxon>Bacteria</taxon>
        <taxon>Bacillati</taxon>
        <taxon>Bacillota</taxon>
        <taxon>Clostridia</taxon>
        <taxon>Eubacteriales</taxon>
        <taxon>Oscillospiraceae</taxon>
        <taxon>Hydrogenoanaerobacterium</taxon>
    </lineage>
</organism>
<dbReference type="InterPro" id="IPR000999">
    <property type="entry name" value="RNase_III_dom"/>
</dbReference>
<evidence type="ECO:0000256" key="6">
    <source>
        <dbReference type="HAMAP-Rule" id="MF_01468"/>
    </source>
</evidence>
<proteinExistence type="inferred from homology"/>
<dbReference type="RefSeq" id="WP_242943075.1">
    <property type="nucleotide sequence ID" value="NZ_FOCG01000001.1"/>
</dbReference>
<keyword evidence="4 6" id="KW-0255">Endonuclease</keyword>
<dbReference type="InterPro" id="IPR036389">
    <property type="entry name" value="RNase_III_sf"/>
</dbReference>
<dbReference type="PANTHER" id="PTHR34276">
    <property type="entry name" value="MINI-RIBONUCLEASE 3"/>
    <property type="match status" value="1"/>
</dbReference>
<accession>A0A1H8A039</accession>
<dbReference type="GO" id="GO:0019843">
    <property type="term" value="F:rRNA binding"/>
    <property type="evidence" value="ECO:0007669"/>
    <property type="project" value="UniProtKB-UniRule"/>
</dbReference>
<dbReference type="InterPro" id="IPR008226">
    <property type="entry name" value="Mini3_fam"/>
</dbReference>
<feature type="domain" description="RNase III" evidence="7">
    <location>
        <begin position="3"/>
        <end position="133"/>
    </location>
</feature>
<keyword evidence="6" id="KW-0963">Cytoplasm</keyword>
<evidence type="ECO:0000256" key="3">
    <source>
        <dbReference type="ARBA" id="ARBA00022722"/>
    </source>
</evidence>
<gene>
    <name evidence="6" type="primary">mrnC</name>
    <name evidence="8" type="ORF">SAMN05216180_0955</name>
</gene>
<evidence type="ECO:0000256" key="5">
    <source>
        <dbReference type="ARBA" id="ARBA00022801"/>
    </source>
</evidence>
<comment type="similarity">
    <text evidence="6">Belongs to the MrnC RNase family.</text>
</comment>
<dbReference type="AlphaFoldDB" id="A0A1H8A039"/>
<keyword evidence="2 6" id="KW-0698">rRNA processing</keyword>
<dbReference type="SMART" id="SM00535">
    <property type="entry name" value="RIBOc"/>
    <property type="match status" value="1"/>
</dbReference>
<dbReference type="GO" id="GO:0006364">
    <property type="term" value="P:rRNA processing"/>
    <property type="evidence" value="ECO:0007669"/>
    <property type="project" value="UniProtKB-UniRule"/>
</dbReference>
<evidence type="ECO:0000313" key="8">
    <source>
        <dbReference type="EMBL" id="SEM62927.1"/>
    </source>
</evidence>
<comment type="subunit">
    <text evidence="6">Homodimer.</text>
</comment>
<keyword evidence="6" id="KW-0460">Magnesium</keyword>
<evidence type="ECO:0000313" key="9">
    <source>
        <dbReference type="Proteomes" id="UP000199158"/>
    </source>
</evidence>
<protein>
    <recommendedName>
        <fullName evidence="6">Mini-ribonuclease 3</fullName>
        <shortName evidence="6">Mini-3</shortName>
        <shortName evidence="6">Mini-RNase 3</shortName>
        <ecNumber evidence="6">3.1.26.-</ecNumber>
    </recommendedName>
    <alternativeName>
        <fullName evidence="6">Mini-RNase III</fullName>
        <shortName evidence="6">Mini-III</shortName>
    </alternativeName>
</protein>
<keyword evidence="6" id="KW-0694">RNA-binding</keyword>
<dbReference type="GO" id="GO:0004525">
    <property type="term" value="F:ribonuclease III activity"/>
    <property type="evidence" value="ECO:0007669"/>
    <property type="project" value="InterPro"/>
</dbReference>